<dbReference type="FunFam" id="3.20.20.80:FF:000012">
    <property type="entry name" value="Mannan endo-1,4-beta-mannosidase 6"/>
    <property type="match status" value="1"/>
</dbReference>
<organism evidence="11 12">
    <name type="scientific">Kalanchoe fedtschenkoi</name>
    <name type="common">Lavender scallops</name>
    <name type="synonym">South American air plant</name>
    <dbReference type="NCBI Taxonomy" id="63787"/>
    <lineage>
        <taxon>Eukaryota</taxon>
        <taxon>Viridiplantae</taxon>
        <taxon>Streptophyta</taxon>
        <taxon>Embryophyta</taxon>
        <taxon>Tracheophyta</taxon>
        <taxon>Spermatophyta</taxon>
        <taxon>Magnoliopsida</taxon>
        <taxon>eudicotyledons</taxon>
        <taxon>Gunneridae</taxon>
        <taxon>Pentapetalae</taxon>
        <taxon>Saxifragales</taxon>
        <taxon>Crassulaceae</taxon>
        <taxon>Kalanchoe</taxon>
    </lineage>
</organism>
<protein>
    <recommendedName>
        <fullName evidence="4">mannan endo-1,4-beta-mannosidase</fullName>
        <ecNumber evidence="4">3.2.1.78</ecNumber>
    </recommendedName>
</protein>
<dbReference type="EnsemblPlants" id="Kaladp0066s0050.1.v1.1">
    <property type="protein sequence ID" value="Kaladp0066s0050.1.v1.1"/>
    <property type="gene ID" value="Kaladp0066s0050.v1.1"/>
</dbReference>
<dbReference type="GO" id="GO:0016985">
    <property type="term" value="F:mannan endo-1,4-beta-mannosidase activity"/>
    <property type="evidence" value="ECO:0007669"/>
    <property type="project" value="UniProtKB-EC"/>
</dbReference>
<comment type="catalytic activity">
    <reaction evidence="1">
        <text>Random hydrolysis of (1-&gt;4)-beta-D-mannosidic linkages in mannans, galactomannans and glucomannans.</text>
        <dbReference type="EC" id="3.2.1.78"/>
    </reaction>
</comment>
<comment type="subcellular location">
    <subcellularLocation>
        <location evidence="2">Secreted</location>
    </subcellularLocation>
</comment>
<feature type="chain" id="PRO_5029661131" description="mannan endo-1,4-beta-mannosidase" evidence="9">
    <location>
        <begin position="19"/>
        <end position="418"/>
    </location>
</feature>
<evidence type="ECO:0000256" key="5">
    <source>
        <dbReference type="ARBA" id="ARBA00022525"/>
    </source>
</evidence>
<dbReference type="PANTHER" id="PTHR31451">
    <property type="match status" value="1"/>
</dbReference>
<dbReference type="SUPFAM" id="SSF51445">
    <property type="entry name" value="(Trans)glycosidases"/>
    <property type="match status" value="1"/>
</dbReference>
<accession>A0A7N0UGL3</accession>
<proteinExistence type="inferred from homology"/>
<keyword evidence="7" id="KW-0378">Hydrolase</keyword>
<feature type="domain" description="Glycoside hydrolase family 5" evidence="10">
    <location>
        <begin position="25"/>
        <end position="360"/>
    </location>
</feature>
<reference evidence="11" key="1">
    <citation type="submission" date="2021-01" db="UniProtKB">
        <authorList>
            <consortium name="EnsemblPlants"/>
        </authorList>
    </citation>
    <scope>IDENTIFICATION</scope>
</reference>
<dbReference type="AlphaFoldDB" id="A0A7N0UGL3"/>
<sequence>MFCLIMLFALCFASLNQAQSSSDGFIRAEGVKFTLNGAPYYANGFNSYWLTTLASDPNQRSKVTEAFAQARQYGLTLARTMAFSVGEGASSLQPNPGQYNENVFQALDFVVSEAKQHGIRLLMTLIDNYDTPGGRPQHVKWARSKGANVSSDDDFFRNDVCKELYKNNAKTILTRVNTITEVAYKDDPTIMAWELMNEPRCPTDLSGKTITDWVTDMASYLKSIDSNHLLDVGLEGFYGPSTPERLDADRPFFQVGTDYIANNKVQGIDFATVHTYPDEWYSDSTDEVQLKFLQEWMTNHTQDAQNILKMPVLYAEFGVSSKKAGFSVAKRDEVFTSVYTAIDSSASNNGGAAAGSLFWQLLAPDMSNYGDGYAIVLSESRSTAKIIRQQSQKIQPKQYRKLRNMENLKKKKKETGLP</sequence>
<evidence type="ECO:0000256" key="8">
    <source>
        <dbReference type="ARBA" id="ARBA00023295"/>
    </source>
</evidence>
<dbReference type="EC" id="3.2.1.78" evidence="4"/>
<evidence type="ECO:0000256" key="2">
    <source>
        <dbReference type="ARBA" id="ARBA00004613"/>
    </source>
</evidence>
<evidence type="ECO:0000313" key="11">
    <source>
        <dbReference type="EnsemblPlants" id="Kaladp0066s0050.1.v1.1"/>
    </source>
</evidence>
<name>A0A7N0UGL3_KALFE</name>
<evidence type="ECO:0000256" key="7">
    <source>
        <dbReference type="ARBA" id="ARBA00022801"/>
    </source>
</evidence>
<feature type="signal peptide" evidence="9">
    <location>
        <begin position="1"/>
        <end position="18"/>
    </location>
</feature>
<dbReference type="OMA" id="WIEEMAP"/>
<evidence type="ECO:0000256" key="3">
    <source>
        <dbReference type="ARBA" id="ARBA00005641"/>
    </source>
</evidence>
<dbReference type="PANTHER" id="PTHR31451:SF39">
    <property type="entry name" value="MANNAN ENDO-1,4-BETA-MANNOSIDASE 1"/>
    <property type="match status" value="1"/>
</dbReference>
<evidence type="ECO:0000256" key="6">
    <source>
        <dbReference type="ARBA" id="ARBA00022729"/>
    </source>
</evidence>
<dbReference type="Pfam" id="PF26410">
    <property type="entry name" value="GH5_mannosidase"/>
    <property type="match status" value="1"/>
</dbReference>
<dbReference type="GO" id="GO:0005576">
    <property type="term" value="C:extracellular region"/>
    <property type="evidence" value="ECO:0007669"/>
    <property type="project" value="UniProtKB-SubCell"/>
</dbReference>
<evidence type="ECO:0000256" key="4">
    <source>
        <dbReference type="ARBA" id="ARBA00012706"/>
    </source>
</evidence>
<dbReference type="Proteomes" id="UP000594263">
    <property type="component" value="Unplaced"/>
</dbReference>
<evidence type="ECO:0000256" key="1">
    <source>
        <dbReference type="ARBA" id="ARBA00001678"/>
    </source>
</evidence>
<dbReference type="Gene3D" id="3.20.20.80">
    <property type="entry name" value="Glycosidases"/>
    <property type="match status" value="1"/>
</dbReference>
<keyword evidence="8" id="KW-0326">Glycosidase</keyword>
<dbReference type="GO" id="GO:0000272">
    <property type="term" value="P:polysaccharide catabolic process"/>
    <property type="evidence" value="ECO:0007669"/>
    <property type="project" value="InterPro"/>
</dbReference>
<keyword evidence="6 9" id="KW-0732">Signal</keyword>
<dbReference type="InterPro" id="IPR001547">
    <property type="entry name" value="Glyco_hydro_5"/>
</dbReference>
<dbReference type="InterPro" id="IPR045053">
    <property type="entry name" value="MAN-like"/>
</dbReference>
<comment type="similarity">
    <text evidence="3">Belongs to the glycosyl hydrolase 5 (cellulase A) family.</text>
</comment>
<evidence type="ECO:0000313" key="12">
    <source>
        <dbReference type="Proteomes" id="UP000594263"/>
    </source>
</evidence>
<evidence type="ECO:0000259" key="10">
    <source>
        <dbReference type="Pfam" id="PF26410"/>
    </source>
</evidence>
<evidence type="ECO:0000256" key="9">
    <source>
        <dbReference type="SAM" id="SignalP"/>
    </source>
</evidence>
<dbReference type="InterPro" id="IPR017853">
    <property type="entry name" value="GH"/>
</dbReference>
<keyword evidence="5" id="KW-0964">Secreted</keyword>
<dbReference type="Gramene" id="Kaladp0066s0050.1.v1.1">
    <property type="protein sequence ID" value="Kaladp0066s0050.1.v1.1"/>
    <property type="gene ID" value="Kaladp0066s0050.v1.1"/>
</dbReference>
<keyword evidence="12" id="KW-1185">Reference proteome</keyword>